<dbReference type="Pfam" id="PF16197">
    <property type="entry name" value="KAsynt_C_assoc"/>
    <property type="match status" value="1"/>
</dbReference>
<dbReference type="PANTHER" id="PTHR16222">
    <property type="entry name" value="ADP-RIBOSYLGLYCOHYDROLASE"/>
    <property type="match status" value="1"/>
</dbReference>
<evidence type="ECO:0000256" key="3">
    <source>
        <dbReference type="ARBA" id="ARBA00022801"/>
    </source>
</evidence>
<dbReference type="EC" id="3.2.1.143" evidence="2"/>
<proteinExistence type="inferred from homology"/>
<dbReference type="Gene3D" id="3.40.366.10">
    <property type="entry name" value="Malonyl-Coenzyme A Acyl Carrier Protein, domain 2"/>
    <property type="match status" value="1"/>
</dbReference>
<dbReference type="GO" id="GO:0004649">
    <property type="term" value="F:poly(ADP-ribose) glycohydrolase activity"/>
    <property type="evidence" value="ECO:0007669"/>
    <property type="project" value="UniProtKB-EC"/>
</dbReference>
<dbReference type="PANTHER" id="PTHR16222:SF24">
    <property type="entry name" value="ADP-RIBOSYLHYDROLASE ARH3"/>
    <property type="match status" value="1"/>
</dbReference>
<dbReference type="SUPFAM" id="SSF101478">
    <property type="entry name" value="ADP-ribosylglycohydrolase"/>
    <property type="match status" value="1"/>
</dbReference>
<evidence type="ECO:0000256" key="5">
    <source>
        <dbReference type="ARBA" id="ARBA00042398"/>
    </source>
</evidence>
<evidence type="ECO:0000256" key="7">
    <source>
        <dbReference type="ARBA" id="ARBA00042722"/>
    </source>
</evidence>
<feature type="binding site" evidence="12">
    <location>
        <position position="445"/>
    </location>
    <ligand>
        <name>Mg(2+)</name>
        <dbReference type="ChEBI" id="CHEBI:18420"/>
        <label>1</label>
    </ligand>
</feature>
<evidence type="ECO:0000256" key="12">
    <source>
        <dbReference type="PIRSR" id="PIRSR605502-1"/>
    </source>
</evidence>
<evidence type="ECO:0000256" key="8">
    <source>
        <dbReference type="ARBA" id="ARBA00042850"/>
    </source>
</evidence>
<dbReference type="AlphaFoldDB" id="A0A8H3G0I9"/>
<dbReference type="GO" id="GO:0046872">
    <property type="term" value="F:metal ion binding"/>
    <property type="evidence" value="ECO:0007669"/>
    <property type="project" value="UniProtKB-KW"/>
</dbReference>
<evidence type="ECO:0000256" key="1">
    <source>
        <dbReference type="ARBA" id="ARBA00010702"/>
    </source>
</evidence>
<reference evidence="14" key="1">
    <citation type="submission" date="2021-03" db="EMBL/GenBank/DDBJ databases">
        <authorList>
            <person name="Tagirdzhanova G."/>
        </authorList>
    </citation>
    <scope>NUCLEOTIDE SEQUENCE</scope>
</reference>
<keyword evidence="12" id="KW-0460">Magnesium</keyword>
<dbReference type="EMBL" id="CAJPDT010000076">
    <property type="protein sequence ID" value="CAF9934362.1"/>
    <property type="molecule type" value="Genomic_DNA"/>
</dbReference>
<feature type="binding site" evidence="12">
    <location>
        <position position="444"/>
    </location>
    <ligand>
        <name>Mg(2+)</name>
        <dbReference type="ChEBI" id="CHEBI:18420"/>
        <label>1</label>
    </ligand>
</feature>
<evidence type="ECO:0000256" key="11">
    <source>
        <dbReference type="ARBA" id="ARBA00049015"/>
    </source>
</evidence>
<evidence type="ECO:0000256" key="2">
    <source>
        <dbReference type="ARBA" id="ARBA00012255"/>
    </source>
</evidence>
<evidence type="ECO:0000259" key="13">
    <source>
        <dbReference type="Pfam" id="PF16197"/>
    </source>
</evidence>
<dbReference type="GO" id="GO:0016746">
    <property type="term" value="F:acyltransferase activity"/>
    <property type="evidence" value="ECO:0007669"/>
    <property type="project" value="InterPro"/>
</dbReference>
<dbReference type="Pfam" id="PF03747">
    <property type="entry name" value="ADP_ribosyl_GH"/>
    <property type="match status" value="1"/>
</dbReference>
<accession>A0A8H3G0I9</accession>
<evidence type="ECO:0000256" key="4">
    <source>
        <dbReference type="ARBA" id="ARBA00041057"/>
    </source>
</evidence>
<keyword evidence="3" id="KW-0378">Hydrolase</keyword>
<evidence type="ECO:0000256" key="6">
    <source>
        <dbReference type="ARBA" id="ARBA00042471"/>
    </source>
</evidence>
<feature type="domain" description="Polyketide synthase C-terminal extension" evidence="13">
    <location>
        <begin position="5"/>
        <end position="95"/>
    </location>
</feature>
<protein>
    <recommendedName>
        <fullName evidence="4">ADP-ribosylhydrolase ARH3</fullName>
        <ecNumber evidence="2">3.2.1.143</ecNumber>
    </recommendedName>
    <alternativeName>
        <fullName evidence="5">ADP-ribose glycohydrolase ARH3</fullName>
    </alternativeName>
    <alternativeName>
        <fullName evidence="6">ADP-ribosylhydrolase 3</fullName>
    </alternativeName>
    <alternativeName>
        <fullName evidence="9">O-acetyl-ADP-ribose deacetylase ARH3</fullName>
    </alternativeName>
    <alternativeName>
        <fullName evidence="10">Poly(ADP-ribose) glycohydrolase ARH3</fullName>
    </alternativeName>
    <alternativeName>
        <fullName evidence="8">[Protein ADP-ribosylarginine] hydrolase-like protein 2</fullName>
    </alternativeName>
    <alternativeName>
        <fullName evidence="7">[Protein ADP-ribosylserine] hydrolase</fullName>
    </alternativeName>
</protein>
<dbReference type="InterPro" id="IPR050792">
    <property type="entry name" value="ADP-ribosylglycohydrolase"/>
</dbReference>
<dbReference type="InterPro" id="IPR016039">
    <property type="entry name" value="Thiolase-like"/>
</dbReference>
<keyword evidence="15" id="KW-1185">Reference proteome</keyword>
<dbReference type="InterPro" id="IPR032821">
    <property type="entry name" value="PKS_assoc"/>
</dbReference>
<comment type="cofactor">
    <cofactor evidence="12">
        <name>Mg(2+)</name>
        <dbReference type="ChEBI" id="CHEBI:18420"/>
    </cofactor>
    <text evidence="12">Binds 2 magnesium ions per subunit.</text>
</comment>
<feature type="binding site" evidence="12">
    <location>
        <position position="442"/>
    </location>
    <ligand>
        <name>Mg(2+)</name>
        <dbReference type="ChEBI" id="CHEBI:18420"/>
        <label>1</label>
    </ligand>
</feature>
<dbReference type="InterPro" id="IPR005502">
    <property type="entry name" value="Ribosyl_crysJ1"/>
</dbReference>
<gene>
    <name evidence="14" type="ORF">IMSHALPRED_009677</name>
</gene>
<dbReference type="Gene3D" id="1.10.4080.10">
    <property type="entry name" value="ADP-ribosylation/Crystallin J1"/>
    <property type="match status" value="1"/>
</dbReference>
<feature type="binding site" evidence="12">
    <location>
        <position position="209"/>
    </location>
    <ligand>
        <name>Mg(2+)</name>
        <dbReference type="ChEBI" id="CHEBI:18420"/>
        <label>1</label>
    </ligand>
</feature>
<comment type="caution">
    <text evidence="14">The sequence shown here is derived from an EMBL/GenBank/DDBJ whole genome shotgun (WGS) entry which is preliminary data.</text>
</comment>
<comment type="catalytic activity">
    <reaction evidence="11">
        <text>alpha-NAD(+) + H2O = ADP-D-ribose + nicotinamide + H(+)</text>
        <dbReference type="Rhea" id="RHEA:68792"/>
        <dbReference type="ChEBI" id="CHEBI:15377"/>
        <dbReference type="ChEBI" id="CHEBI:15378"/>
        <dbReference type="ChEBI" id="CHEBI:17154"/>
        <dbReference type="ChEBI" id="CHEBI:57967"/>
        <dbReference type="ChEBI" id="CHEBI:77017"/>
    </reaction>
</comment>
<feature type="binding site" evidence="12">
    <location>
        <position position="208"/>
    </location>
    <ligand>
        <name>Mg(2+)</name>
        <dbReference type="ChEBI" id="CHEBI:18420"/>
        <label>1</label>
    </ligand>
</feature>
<evidence type="ECO:0000313" key="14">
    <source>
        <dbReference type="EMBL" id="CAF9934362.1"/>
    </source>
</evidence>
<dbReference type="InterPro" id="IPR001227">
    <property type="entry name" value="Ac_transferase_dom_sf"/>
</dbReference>
<sequence length="496" mass="54452">MTPRASVNSFGYGGANAHTIIESASLHVPEAHRSTPHTGDNSNTYLLAFSARTMKSLRENLRAVASSEQTNLNITDLAYTLGSRRSKFPTRGYMLVNPSSLFNTSDHDLQILSPSTDASPRSLAFIFNGQGTQYPEMASKIITLPVTPSVYETKNMPSTPSRIRGSLYGTAVVDALGGPVEFHRRGTFAPVTSYRFNANFGLKPGTWTDDTSTMLCLAQSLVDTDGQFGIHDQIRKYVNWYYDGYMSATGKCFDIGNATSQSLDIWRESTMEAGNISAVELTYYQNMVDRALTHERACGNGSLMRCAPIPLVYHRSPVLAQKYAALASTPTHPHPTCQESCQVYTHLITLIMTQPAITKAELFTALHEFRFTSTVLRTTFDRYKVDGDRQSATSFERFIQTPNSEIKSSGYVVHTLEAALWAFFSTLNFQEGALKVVNLGDDADTVGAVYGGLSGAWYGIEGIPNEWVCGLQSKSTLDQVAEGVVKLVEKGGYSDQ</sequence>
<dbReference type="Gene3D" id="3.30.70.3290">
    <property type="match status" value="1"/>
</dbReference>
<feature type="binding site" evidence="12">
    <location>
        <position position="210"/>
    </location>
    <ligand>
        <name>Mg(2+)</name>
        <dbReference type="ChEBI" id="CHEBI:18420"/>
        <label>1</label>
    </ligand>
</feature>
<dbReference type="Proteomes" id="UP000664534">
    <property type="component" value="Unassembled WGS sequence"/>
</dbReference>
<dbReference type="Gene3D" id="3.40.47.10">
    <property type="match status" value="1"/>
</dbReference>
<organism evidence="14 15">
    <name type="scientific">Imshaugia aleurites</name>
    <dbReference type="NCBI Taxonomy" id="172621"/>
    <lineage>
        <taxon>Eukaryota</taxon>
        <taxon>Fungi</taxon>
        <taxon>Dikarya</taxon>
        <taxon>Ascomycota</taxon>
        <taxon>Pezizomycotina</taxon>
        <taxon>Lecanoromycetes</taxon>
        <taxon>OSLEUM clade</taxon>
        <taxon>Lecanoromycetidae</taxon>
        <taxon>Lecanorales</taxon>
        <taxon>Lecanorineae</taxon>
        <taxon>Parmeliaceae</taxon>
        <taxon>Imshaugia</taxon>
    </lineage>
</organism>
<dbReference type="InterPro" id="IPR036705">
    <property type="entry name" value="Ribosyl_crysJ1_sf"/>
</dbReference>
<evidence type="ECO:0000256" key="10">
    <source>
        <dbReference type="ARBA" id="ARBA00043193"/>
    </source>
</evidence>
<evidence type="ECO:0000256" key="9">
    <source>
        <dbReference type="ARBA" id="ARBA00043187"/>
    </source>
</evidence>
<name>A0A8H3G0I9_9LECA</name>
<comment type="similarity">
    <text evidence="1">Belongs to the ADP-ribosylglycohydrolase family.</text>
</comment>
<keyword evidence="12" id="KW-0479">Metal-binding</keyword>
<evidence type="ECO:0000313" key="15">
    <source>
        <dbReference type="Proteomes" id="UP000664534"/>
    </source>
</evidence>
<dbReference type="OrthoDB" id="2021138at2759"/>